<dbReference type="InterPro" id="IPR003421">
    <property type="entry name" value="Opine_DH"/>
</dbReference>
<proteinExistence type="predicted"/>
<dbReference type="Gene3D" id="1.10.1040.10">
    <property type="entry name" value="N-(1-d-carboxylethyl)-l-norvaline Dehydrogenase, domain 2"/>
    <property type="match status" value="1"/>
</dbReference>
<dbReference type="PANTHER" id="PTHR38015:SF1">
    <property type="entry name" value="OPINE DEHYDROGENASE DOMAIN-CONTAINING PROTEIN"/>
    <property type="match status" value="1"/>
</dbReference>
<dbReference type="Pfam" id="PF02558">
    <property type="entry name" value="ApbA"/>
    <property type="match status" value="1"/>
</dbReference>
<dbReference type="GO" id="GO:0016491">
    <property type="term" value="F:oxidoreductase activity"/>
    <property type="evidence" value="ECO:0007669"/>
    <property type="project" value="InterPro"/>
</dbReference>
<dbReference type="SUPFAM" id="SSF48179">
    <property type="entry name" value="6-phosphogluconate dehydrogenase C-terminal domain-like"/>
    <property type="match status" value="1"/>
</dbReference>
<feature type="region of interest" description="Disordered" evidence="1">
    <location>
        <begin position="355"/>
        <end position="375"/>
    </location>
</feature>
<dbReference type="PANTHER" id="PTHR38015">
    <property type="entry name" value="BLR6086 PROTEIN"/>
    <property type="match status" value="1"/>
</dbReference>
<dbReference type="InterPro" id="IPR013332">
    <property type="entry name" value="KPR_N"/>
</dbReference>
<dbReference type="AlphaFoldDB" id="A0A1I6U889"/>
<dbReference type="Proteomes" id="UP000198852">
    <property type="component" value="Unassembled WGS sequence"/>
</dbReference>
<protein>
    <submittedName>
        <fullName evidence="4">Opine dehydrogenase</fullName>
    </submittedName>
</protein>
<dbReference type="RefSeq" id="WP_093421844.1">
    <property type="nucleotide sequence ID" value="NZ_FOZX01000009.1"/>
</dbReference>
<dbReference type="InterPro" id="IPR008927">
    <property type="entry name" value="6-PGluconate_DH-like_C_sf"/>
</dbReference>
<evidence type="ECO:0000259" key="2">
    <source>
        <dbReference type="Pfam" id="PF02317"/>
    </source>
</evidence>
<dbReference type="SUPFAM" id="SSF51735">
    <property type="entry name" value="NAD(P)-binding Rossmann-fold domains"/>
    <property type="match status" value="1"/>
</dbReference>
<dbReference type="STRING" id="95161.SAMN05660874_04686"/>
<feature type="domain" description="Opine dehydrogenase" evidence="2">
    <location>
        <begin position="181"/>
        <end position="324"/>
    </location>
</feature>
<organism evidence="4 5">
    <name type="scientific">Saccharopolyspora flava</name>
    <dbReference type="NCBI Taxonomy" id="95161"/>
    <lineage>
        <taxon>Bacteria</taxon>
        <taxon>Bacillati</taxon>
        <taxon>Actinomycetota</taxon>
        <taxon>Actinomycetes</taxon>
        <taxon>Pseudonocardiales</taxon>
        <taxon>Pseudonocardiaceae</taxon>
        <taxon>Saccharopolyspora</taxon>
    </lineage>
</organism>
<evidence type="ECO:0000313" key="4">
    <source>
        <dbReference type="EMBL" id="SFS97457.1"/>
    </source>
</evidence>
<name>A0A1I6U889_9PSEU</name>
<sequence>MGEVGVIGAGGEGLAVAACLSERGRRVRLCTREPARVRGIRDSGTIRTSGELRGSFPVEQVTDDPGELAARCRVVVVAAITTAYPAIAESLGPHLTADHVVVLFSGKLCGSREFAAALSRSGAAGIDVVETDALFAARPDGDDGVRVLGTKRWNLISGATPGAVDRCAPMIREWFPQLEIADNLVHRGLTDFGAVAHAPIALANLGTIDRGEELLFYLDGLSDRTVALLTEVEREFRAVAEAYGAALTPMPEVLDRYYGCTTTGLLEAMRSAEPYRTILAPASLDHRFLHEDIASTLVPLEALAERAEVATPMVGSIITVMSTLSGKSFRRSGRTLERLGWADLTADEIRRELTSARSDAARTSPPAPGRAAAPV</sequence>
<gene>
    <name evidence="4" type="ORF">SAMN05660874_04686</name>
</gene>
<evidence type="ECO:0000313" key="5">
    <source>
        <dbReference type="Proteomes" id="UP000198852"/>
    </source>
</evidence>
<dbReference type="Pfam" id="PF02317">
    <property type="entry name" value="Octopine_DH"/>
    <property type="match status" value="1"/>
</dbReference>
<accession>A0A1I6U889</accession>
<feature type="domain" description="Ketopantoate reductase N-terminal" evidence="3">
    <location>
        <begin position="4"/>
        <end position="104"/>
    </location>
</feature>
<keyword evidence="5" id="KW-1185">Reference proteome</keyword>
<dbReference type="EMBL" id="FOZX01000009">
    <property type="protein sequence ID" value="SFS97457.1"/>
    <property type="molecule type" value="Genomic_DNA"/>
</dbReference>
<dbReference type="InterPro" id="IPR051729">
    <property type="entry name" value="Opine/Lysopine_DH"/>
</dbReference>
<dbReference type="OrthoDB" id="1073746at2"/>
<dbReference type="InterPro" id="IPR036291">
    <property type="entry name" value="NAD(P)-bd_dom_sf"/>
</dbReference>
<evidence type="ECO:0000256" key="1">
    <source>
        <dbReference type="SAM" id="MobiDB-lite"/>
    </source>
</evidence>
<evidence type="ECO:0000259" key="3">
    <source>
        <dbReference type="Pfam" id="PF02558"/>
    </source>
</evidence>
<dbReference type="InterPro" id="IPR013328">
    <property type="entry name" value="6PGD_dom2"/>
</dbReference>
<reference evidence="5" key="1">
    <citation type="submission" date="2016-10" db="EMBL/GenBank/DDBJ databases">
        <authorList>
            <person name="Varghese N."/>
            <person name="Submissions S."/>
        </authorList>
    </citation>
    <scope>NUCLEOTIDE SEQUENCE [LARGE SCALE GENOMIC DNA]</scope>
    <source>
        <strain evidence="5">DSM 44771</strain>
    </source>
</reference>
<dbReference type="Gene3D" id="3.40.50.720">
    <property type="entry name" value="NAD(P)-binding Rossmann-like Domain"/>
    <property type="match status" value="1"/>
</dbReference>